<proteinExistence type="predicted"/>
<evidence type="ECO:0008006" key="3">
    <source>
        <dbReference type="Google" id="ProtNLM"/>
    </source>
</evidence>
<dbReference type="EMBL" id="JBHTAA010000014">
    <property type="protein sequence ID" value="MFC7205300.1"/>
    <property type="molecule type" value="Genomic_DNA"/>
</dbReference>
<protein>
    <recommendedName>
        <fullName evidence="3">Restriction endonuclease</fullName>
    </recommendedName>
</protein>
<dbReference type="AlphaFoldDB" id="A0ABD5ZJY7"/>
<dbReference type="RefSeq" id="WP_390225865.1">
    <property type="nucleotide sequence ID" value="NZ_JBHTAA010000014.1"/>
</dbReference>
<gene>
    <name evidence="1" type="ORF">ACFQJC_17455</name>
</gene>
<comment type="caution">
    <text evidence="1">The sequence shown here is derived from an EMBL/GenBank/DDBJ whole genome shotgun (WGS) entry which is preliminary data.</text>
</comment>
<evidence type="ECO:0000313" key="1">
    <source>
        <dbReference type="EMBL" id="MFC7205300.1"/>
    </source>
</evidence>
<sequence length="381" mass="43740">MSADDLNEEQVIERFRNITDRIPAYLDKRDRYKNEILEEEEADGAIRKRIKTGIKRDKKHDTLLKQTISAFLPGGPIESETGWRFLGAEPLSELNISNADALFGNPDRDFALIVECKTSDGRPTRSLEQVYQAAEEVRENKDLVEDATGITIDELECAICVPSIADRRIASEIERHEQDDIASEQVYLWRIHYYEGETLDLYDDINTRSDGENTHNSSLAPLLSRGVDLTHGQQVTPAFFPSSHPEVIMEEVFGILLEQRLLDDKPFRHFTGSEIEAILKSQRNLPHYDAETIGERIYGDLIDRCLRHELIEEVSPSETELDGEETEAFFKFRVRGKSVDTVLTNLRRRYIEMSVDHEADIEAMRIVIDEFDEDQSSLTDF</sequence>
<dbReference type="Proteomes" id="UP001596481">
    <property type="component" value="Unassembled WGS sequence"/>
</dbReference>
<keyword evidence="2" id="KW-1185">Reference proteome</keyword>
<accession>A0ABD5ZJY7</accession>
<name>A0ABD5ZJY7_9EURY</name>
<evidence type="ECO:0000313" key="2">
    <source>
        <dbReference type="Proteomes" id="UP001596481"/>
    </source>
</evidence>
<reference evidence="1 2" key="1">
    <citation type="journal article" date="2019" name="Int. J. Syst. Evol. Microbiol.">
        <title>The Global Catalogue of Microorganisms (GCM) 10K type strain sequencing project: providing services to taxonomists for standard genome sequencing and annotation.</title>
        <authorList>
            <consortium name="The Broad Institute Genomics Platform"/>
            <consortium name="The Broad Institute Genome Sequencing Center for Infectious Disease"/>
            <person name="Wu L."/>
            <person name="Ma J."/>
        </authorList>
    </citation>
    <scope>NUCLEOTIDE SEQUENCE [LARGE SCALE GENOMIC DNA]</scope>
    <source>
        <strain evidence="1 2">DSM 29988</strain>
    </source>
</reference>
<organism evidence="1 2">
    <name type="scientific">Haloferax namakaokahaiae</name>
    <dbReference type="NCBI Taxonomy" id="1748331"/>
    <lineage>
        <taxon>Archaea</taxon>
        <taxon>Methanobacteriati</taxon>
        <taxon>Methanobacteriota</taxon>
        <taxon>Stenosarchaea group</taxon>
        <taxon>Halobacteria</taxon>
        <taxon>Halobacteriales</taxon>
        <taxon>Haloferacaceae</taxon>
        <taxon>Haloferax</taxon>
    </lineage>
</organism>